<dbReference type="Pfam" id="PF00023">
    <property type="entry name" value="Ank"/>
    <property type="match status" value="2"/>
</dbReference>
<dbReference type="InterPro" id="IPR056884">
    <property type="entry name" value="NPHP3-like_N"/>
</dbReference>
<gene>
    <name evidence="7" type="ORF">CC1G_05932</name>
</gene>
<feature type="domain" description="GPI inositol-deacylase winged helix" evidence="5">
    <location>
        <begin position="526"/>
        <end position="599"/>
    </location>
</feature>
<feature type="chain" id="PRO_5002727078" evidence="4">
    <location>
        <begin position="21"/>
        <end position="1013"/>
    </location>
</feature>
<name>A8NAI1_COPC7</name>
<evidence type="ECO:0000256" key="2">
    <source>
        <dbReference type="PROSITE-ProRule" id="PRU00023"/>
    </source>
</evidence>
<keyword evidence="8" id="KW-1185">Reference proteome</keyword>
<dbReference type="EMBL" id="AACS02000007">
    <property type="protein sequence ID" value="EAU90016.2"/>
    <property type="molecule type" value="Genomic_DNA"/>
</dbReference>
<dbReference type="PANTHER" id="PTHR10039:SF15">
    <property type="entry name" value="NACHT DOMAIN-CONTAINING PROTEIN"/>
    <property type="match status" value="1"/>
</dbReference>
<proteinExistence type="predicted"/>
<keyword evidence="1" id="KW-0677">Repeat</keyword>
<feature type="region of interest" description="Disordered" evidence="3">
    <location>
        <begin position="57"/>
        <end position="130"/>
    </location>
</feature>
<dbReference type="RefSeq" id="XP_001831833.2">
    <property type="nucleotide sequence ID" value="XM_001831781.2"/>
</dbReference>
<dbReference type="GeneID" id="6008309"/>
<evidence type="ECO:0000256" key="3">
    <source>
        <dbReference type="SAM" id="MobiDB-lite"/>
    </source>
</evidence>
<dbReference type="Pfam" id="PF12796">
    <property type="entry name" value="Ank_2"/>
    <property type="match status" value="2"/>
</dbReference>
<dbReference type="HOGENOM" id="CLU_000288_34_23_1"/>
<dbReference type="InterPro" id="IPR036770">
    <property type="entry name" value="Ankyrin_rpt-contain_sf"/>
</dbReference>
<evidence type="ECO:0000259" key="6">
    <source>
        <dbReference type="Pfam" id="PF24883"/>
    </source>
</evidence>
<feature type="signal peptide" evidence="4">
    <location>
        <begin position="1"/>
        <end position="20"/>
    </location>
</feature>
<keyword evidence="4" id="KW-0732">Signal</keyword>
<dbReference type="Pfam" id="PF24883">
    <property type="entry name" value="NPHP3_N"/>
    <property type="match status" value="1"/>
</dbReference>
<dbReference type="KEGG" id="cci:CC1G_05932"/>
<evidence type="ECO:0000313" key="7">
    <source>
        <dbReference type="EMBL" id="EAU90016.2"/>
    </source>
</evidence>
<dbReference type="SUPFAM" id="SSF48403">
    <property type="entry name" value="Ankyrin repeat"/>
    <property type="match status" value="2"/>
</dbReference>
<organism evidence="7 8">
    <name type="scientific">Coprinopsis cinerea (strain Okayama-7 / 130 / ATCC MYA-4618 / FGSC 9003)</name>
    <name type="common">Inky cap fungus</name>
    <name type="synonym">Hormographiella aspergillata</name>
    <dbReference type="NCBI Taxonomy" id="240176"/>
    <lineage>
        <taxon>Eukaryota</taxon>
        <taxon>Fungi</taxon>
        <taxon>Dikarya</taxon>
        <taxon>Basidiomycota</taxon>
        <taxon>Agaricomycotina</taxon>
        <taxon>Agaricomycetes</taxon>
        <taxon>Agaricomycetidae</taxon>
        <taxon>Agaricales</taxon>
        <taxon>Agaricineae</taxon>
        <taxon>Psathyrellaceae</taxon>
        <taxon>Coprinopsis</taxon>
    </lineage>
</organism>
<evidence type="ECO:0000256" key="4">
    <source>
        <dbReference type="SAM" id="SignalP"/>
    </source>
</evidence>
<dbReference type="SUPFAM" id="SSF52540">
    <property type="entry name" value="P-loop containing nucleoside triphosphate hydrolases"/>
    <property type="match status" value="1"/>
</dbReference>
<comment type="caution">
    <text evidence="7">The sequence shown here is derived from an EMBL/GenBank/DDBJ whole genome shotgun (WGS) entry which is preliminary data.</text>
</comment>
<feature type="domain" description="Nephrocystin 3-like N-terminal" evidence="6">
    <location>
        <begin position="258"/>
        <end position="408"/>
    </location>
</feature>
<feature type="compositionally biased region" description="Basic and acidic residues" evidence="3">
    <location>
        <begin position="82"/>
        <end position="95"/>
    </location>
</feature>
<keyword evidence="2" id="KW-0040">ANK repeat</keyword>
<feature type="repeat" description="ANK" evidence="2">
    <location>
        <begin position="785"/>
        <end position="818"/>
    </location>
</feature>
<dbReference type="SMART" id="SM00248">
    <property type="entry name" value="ANK"/>
    <property type="match status" value="6"/>
</dbReference>
<dbReference type="Gene3D" id="1.25.40.20">
    <property type="entry name" value="Ankyrin repeat-containing domain"/>
    <property type="match status" value="2"/>
</dbReference>
<evidence type="ECO:0000313" key="8">
    <source>
        <dbReference type="Proteomes" id="UP000001861"/>
    </source>
</evidence>
<feature type="repeat" description="ANK" evidence="2">
    <location>
        <begin position="853"/>
        <end position="886"/>
    </location>
</feature>
<accession>A8NAI1</accession>
<dbReference type="VEuPathDB" id="FungiDB:CC1G_05932"/>
<sequence length="1013" mass="112704">MGQGVSFQVSCPLLLVVSLSIDVDHWPLDAQSDREEGSSTLLNNASPSLDNCGQLKFPGAFPDERQGDPETLTEEYTTTDMGEQRSRRSSLKSEAEGIPSNQDEVSPVLDKGKQRATSAQDDDARTRVSGCSTSSLVDQFEGLEVRQKRSISAANDAQLDGNMTEAARAEAIYDILTRAPLVNNAGVHIASGSKITGAPVIAGRDVSINIYNNPKDAATIGSKGEGPKITRQELLDWFADSANFHLIQQHNYEKWTNGTLAWFTDSEDYLAWKAGKYRVLWGMGIPGAGKTILASRTIDDLQKFQKETPSTRICIVFAYCRYSAQLTVKDILEALVKQFLETDSSLADLVETLYTQHKQKKTRPTQDELLDLLRQFESRFDILFYVIDGLDEALVTTQFNLIKAIKTLRGQFALTSRPLASLEAVLPATRFYSVTANNSDVVLLIQDKVELNPRFQRLLEQHSFQGELVRKISDKSRGMFLHAALQIEFVQHCISIADLQQALDCLPTDLPNIYREALKRIGDQQNRNAELAQHVLLWLVFGREALTFPDLKYALGLTLPDHAGGIDKEAFVSICCGLVTVEARTDLVRLVHFTAQDALAPILKEYIPNPHSMLFAVAAQRLVDCGIVDNSVGMETQEDRDDAFARHPLLKYCYDHWAYHAREGMANPALLDKVLAFVCHCKSFPEKNPDSSQLTFLSPLHVVARHGLYSILDEVLKIARGKVTLRTRGWREATPLMLASEHGHVEVIDALLRYTRRSMLRSTVSGEGRPGTHLFLGQLNLRDSRGMTALMLASREGHVDAVQRLIAHKDTQVNLANKYGWTALILASRYSHEGTVQRLLAHKDTQVNLANSEGETALMLASRNGSEGTVRRLLAHKDTQVNLANNNGETALMLALNPGLSLPEWRRQGWYSRWDWGTWKKLLALFLGHSQIDPNTANKNGDTALILAARDGRSEAVSLLLQHQGINVHHKNKKGQTALAVARKGKPKKDGTGTREDYRPIVKMLTEFEQCSS</sequence>
<feature type="repeat" description="ANK" evidence="2">
    <location>
        <begin position="940"/>
        <end position="973"/>
    </location>
</feature>
<dbReference type="InterPro" id="IPR002110">
    <property type="entry name" value="Ankyrin_rpt"/>
</dbReference>
<dbReference type="PROSITE" id="PS50088">
    <property type="entry name" value="ANK_REPEAT"/>
    <property type="match status" value="3"/>
</dbReference>
<dbReference type="Proteomes" id="UP000001861">
    <property type="component" value="Unassembled WGS sequence"/>
</dbReference>
<dbReference type="OMA" id="EYGHEMA"/>
<dbReference type="InParanoid" id="A8NAI1"/>
<reference evidence="7 8" key="1">
    <citation type="journal article" date="2010" name="Proc. Natl. Acad. Sci. U.S.A.">
        <title>Insights into evolution of multicellular fungi from the assembled chromosomes of the mushroom Coprinopsis cinerea (Coprinus cinereus).</title>
        <authorList>
            <person name="Stajich J.E."/>
            <person name="Wilke S.K."/>
            <person name="Ahren D."/>
            <person name="Au C.H."/>
            <person name="Birren B.W."/>
            <person name="Borodovsky M."/>
            <person name="Burns C."/>
            <person name="Canback B."/>
            <person name="Casselton L.A."/>
            <person name="Cheng C.K."/>
            <person name="Deng J."/>
            <person name="Dietrich F.S."/>
            <person name="Fargo D.C."/>
            <person name="Farman M.L."/>
            <person name="Gathman A.C."/>
            <person name="Goldberg J."/>
            <person name="Guigo R."/>
            <person name="Hoegger P.J."/>
            <person name="Hooker J.B."/>
            <person name="Huggins A."/>
            <person name="James T.Y."/>
            <person name="Kamada T."/>
            <person name="Kilaru S."/>
            <person name="Kodira C."/>
            <person name="Kues U."/>
            <person name="Kupfer D."/>
            <person name="Kwan H.S."/>
            <person name="Lomsadze A."/>
            <person name="Li W."/>
            <person name="Lilly W.W."/>
            <person name="Ma L.J."/>
            <person name="Mackey A.J."/>
            <person name="Manning G."/>
            <person name="Martin F."/>
            <person name="Muraguchi H."/>
            <person name="Natvig D.O."/>
            <person name="Palmerini H."/>
            <person name="Ramesh M.A."/>
            <person name="Rehmeyer C.J."/>
            <person name="Roe B.A."/>
            <person name="Shenoy N."/>
            <person name="Stanke M."/>
            <person name="Ter-Hovhannisyan V."/>
            <person name="Tunlid A."/>
            <person name="Velagapudi R."/>
            <person name="Vision T.J."/>
            <person name="Zeng Q."/>
            <person name="Zolan M.E."/>
            <person name="Pukkila P.J."/>
        </authorList>
    </citation>
    <scope>NUCLEOTIDE SEQUENCE [LARGE SCALE GENOMIC DNA]</scope>
    <source>
        <strain evidence="8">Okayama-7 / 130 / ATCC MYA-4618 / FGSC 9003</strain>
    </source>
</reference>
<dbReference type="PANTHER" id="PTHR10039">
    <property type="entry name" value="AMELOGENIN"/>
    <property type="match status" value="1"/>
</dbReference>
<dbReference type="Gene3D" id="3.40.50.300">
    <property type="entry name" value="P-loop containing nucleotide triphosphate hydrolases"/>
    <property type="match status" value="1"/>
</dbReference>
<protein>
    <submittedName>
        <fullName evidence="7">Uncharacterized protein</fullName>
    </submittedName>
</protein>
<evidence type="ECO:0000256" key="1">
    <source>
        <dbReference type="ARBA" id="ARBA00022737"/>
    </source>
</evidence>
<evidence type="ECO:0000259" key="5">
    <source>
        <dbReference type="Pfam" id="PF22939"/>
    </source>
</evidence>
<dbReference type="InterPro" id="IPR027417">
    <property type="entry name" value="P-loop_NTPase"/>
</dbReference>
<dbReference type="Pfam" id="PF22939">
    <property type="entry name" value="WHD_GPIID"/>
    <property type="match status" value="1"/>
</dbReference>
<dbReference type="AlphaFoldDB" id="A8NAI1"/>
<dbReference type="OrthoDB" id="7464126at2759"/>
<dbReference type="InterPro" id="IPR054471">
    <property type="entry name" value="GPIID_WHD"/>
</dbReference>
<dbReference type="eggNOG" id="KOG0504">
    <property type="taxonomic scope" value="Eukaryota"/>
</dbReference>